<feature type="region of interest" description="Disordered" evidence="1">
    <location>
        <begin position="131"/>
        <end position="150"/>
    </location>
</feature>
<accession>A0A317N0Q3</accession>
<proteinExistence type="predicted"/>
<evidence type="ECO:0000313" key="3">
    <source>
        <dbReference type="Proteomes" id="UP000246569"/>
    </source>
</evidence>
<comment type="caution">
    <text evidence="2">The sequence shown here is derived from an EMBL/GenBank/DDBJ whole genome shotgun (WGS) entry which is preliminary data.</text>
</comment>
<reference evidence="2 3" key="1">
    <citation type="submission" date="2018-05" db="EMBL/GenBank/DDBJ databases">
        <title>Genomic Encyclopedia of Type Strains, Phase IV (KMG-IV): sequencing the most valuable type-strain genomes for metagenomic binning, comparative biology and taxonomic classification.</title>
        <authorList>
            <person name="Goeker M."/>
        </authorList>
    </citation>
    <scope>NUCLEOTIDE SEQUENCE [LARGE SCALE GENOMIC DNA]</scope>
    <source>
        <strain evidence="2 3">DSM 23606</strain>
    </source>
</reference>
<keyword evidence="3" id="KW-1185">Reference proteome</keyword>
<dbReference type="AlphaFoldDB" id="A0A317N0Q3"/>
<gene>
    <name evidence="2" type="ORF">C7443_10474</name>
</gene>
<sequence length="232" mass="24488">MRVHRPLIRGAFSQRPAPSPAFLPLGEGGCRRGTCLFHSCSPRGIARCGASLVHPRCVLSMSGSIPGLTPAGRRPLAARASSASCPLPERDRGVRVHRPFIRGVFSQCPAPFPTASRRRGAESTGLVCVSPASREGSRGEGSSPAHPRCVLSASGSIPGLTPAGRRPLAARASSVSCPFPERNRSVRGPRPLIRGAFSQCPAPSPAFFPPGEGRWRRGPRLFHARSPSGVAR</sequence>
<protein>
    <submittedName>
        <fullName evidence="2">Uncharacterized protein</fullName>
    </submittedName>
</protein>
<feature type="region of interest" description="Disordered" evidence="1">
    <location>
        <begin position="203"/>
        <end position="232"/>
    </location>
</feature>
<feature type="compositionally biased region" description="Low complexity" evidence="1">
    <location>
        <begin position="131"/>
        <end position="145"/>
    </location>
</feature>
<name>A0A317N0Q3_9GAMM</name>
<organism evidence="2 3">
    <name type="scientific">Plasticicumulans acidivorans</name>
    <dbReference type="NCBI Taxonomy" id="886464"/>
    <lineage>
        <taxon>Bacteria</taxon>
        <taxon>Pseudomonadati</taxon>
        <taxon>Pseudomonadota</taxon>
        <taxon>Gammaproteobacteria</taxon>
        <taxon>Candidatus Competibacteraceae</taxon>
        <taxon>Plasticicumulans</taxon>
    </lineage>
</organism>
<dbReference type="EMBL" id="QGTJ01000004">
    <property type="protein sequence ID" value="PWV62279.1"/>
    <property type="molecule type" value="Genomic_DNA"/>
</dbReference>
<dbReference type="Proteomes" id="UP000246569">
    <property type="component" value="Unassembled WGS sequence"/>
</dbReference>
<evidence type="ECO:0000313" key="2">
    <source>
        <dbReference type="EMBL" id="PWV62279.1"/>
    </source>
</evidence>
<evidence type="ECO:0000256" key="1">
    <source>
        <dbReference type="SAM" id="MobiDB-lite"/>
    </source>
</evidence>